<dbReference type="Pfam" id="PF13349">
    <property type="entry name" value="DUF4097"/>
    <property type="match status" value="1"/>
</dbReference>
<evidence type="ECO:0000313" key="2">
    <source>
        <dbReference type="EMBL" id="GGK16396.1"/>
    </source>
</evidence>
<accession>A0ABQ2ELK5</accession>
<keyword evidence="3" id="KW-1185">Reference proteome</keyword>
<reference evidence="3" key="1">
    <citation type="journal article" date="2019" name="Int. J. Syst. Evol. Microbiol.">
        <title>The Global Catalogue of Microorganisms (GCM) 10K type strain sequencing project: providing services to taxonomists for standard genome sequencing and annotation.</title>
        <authorList>
            <consortium name="The Broad Institute Genomics Platform"/>
            <consortium name="The Broad Institute Genome Sequencing Center for Infectious Disease"/>
            <person name="Wu L."/>
            <person name="Ma J."/>
        </authorList>
    </citation>
    <scope>NUCLEOTIDE SEQUENCE [LARGE SCALE GENOMIC DNA]</scope>
    <source>
        <strain evidence="3">JCM 30331</strain>
    </source>
</reference>
<sequence length="342" mass="35809">MSIPSAAPPSRPLLPVLGRMALGLLLLGTGGLTAWRGVSFSPTPGLGTVTTPLAVPLDGPMPLDVAASATLRFEGNRGDLQILPLPAHSGDVLRGLATHRARNPVDVKLKRQGHTLDATVGLNVQSLDQDGVVVTSPRPLQHRLHLALTPRIPLTLNARTTGGDQTLDLRPLRVRALSARSLGGNLNVTVPARAAGPLALVTSGGHIRVVAPSGARPEALRANTAGGSLFLDLRGAQLDALSIGSGSGQVRLTLPRRSARASVTTASGDITVTADPETAGNLDLRTQTGEVILRVPRSLRLRVRFTDRETLLRSSALPQPTAPQLDVFVDAPSQNFTLEETP</sequence>
<evidence type="ECO:0000259" key="1">
    <source>
        <dbReference type="Pfam" id="PF13349"/>
    </source>
</evidence>
<organism evidence="2 3">
    <name type="scientific">Deinococcus malanensis</name>
    <dbReference type="NCBI Taxonomy" id="1706855"/>
    <lineage>
        <taxon>Bacteria</taxon>
        <taxon>Thermotogati</taxon>
        <taxon>Deinococcota</taxon>
        <taxon>Deinococci</taxon>
        <taxon>Deinococcales</taxon>
        <taxon>Deinococcaceae</taxon>
        <taxon>Deinococcus</taxon>
    </lineage>
</organism>
<name>A0ABQ2ELK5_9DEIO</name>
<feature type="domain" description="DUF4097" evidence="1">
    <location>
        <begin position="176"/>
        <end position="300"/>
    </location>
</feature>
<dbReference type="InterPro" id="IPR025164">
    <property type="entry name" value="Toastrack_DUF4097"/>
</dbReference>
<protein>
    <recommendedName>
        <fullName evidence="1">DUF4097 domain-containing protein</fullName>
    </recommendedName>
</protein>
<comment type="caution">
    <text evidence="2">The sequence shown here is derived from an EMBL/GenBank/DDBJ whole genome shotgun (WGS) entry which is preliminary data.</text>
</comment>
<gene>
    <name evidence="2" type="ORF">GCM10008955_07260</name>
</gene>
<proteinExistence type="predicted"/>
<evidence type="ECO:0000313" key="3">
    <source>
        <dbReference type="Proteomes" id="UP000647587"/>
    </source>
</evidence>
<dbReference type="EMBL" id="BMPP01000002">
    <property type="protein sequence ID" value="GGK16396.1"/>
    <property type="molecule type" value="Genomic_DNA"/>
</dbReference>
<dbReference type="Proteomes" id="UP000647587">
    <property type="component" value="Unassembled WGS sequence"/>
</dbReference>
<dbReference type="RefSeq" id="WP_189004633.1">
    <property type="nucleotide sequence ID" value="NZ_BMPP01000002.1"/>
</dbReference>